<evidence type="ECO:0000259" key="1">
    <source>
        <dbReference type="Pfam" id="PF00675"/>
    </source>
</evidence>
<protein>
    <submittedName>
        <fullName evidence="3">Putative Zn-dependent peptidase</fullName>
    </submittedName>
</protein>
<dbReference type="InterPro" id="IPR011249">
    <property type="entry name" value="Metalloenz_LuxS/M16"/>
</dbReference>
<keyword evidence="4" id="KW-1185">Reference proteome</keyword>
<accession>A0A369B4W7</accession>
<dbReference type="Proteomes" id="UP000253034">
    <property type="component" value="Unassembled WGS sequence"/>
</dbReference>
<dbReference type="AlphaFoldDB" id="A0A369B4W7"/>
<feature type="domain" description="Peptidase M16 C-terminal" evidence="2">
    <location>
        <begin position="183"/>
        <end position="363"/>
    </location>
</feature>
<gene>
    <name evidence="3" type="ORF">DFR58_11062</name>
</gene>
<dbReference type="Gene3D" id="3.30.830.10">
    <property type="entry name" value="Metalloenzyme, LuxS/M16 peptidase-like"/>
    <property type="match status" value="2"/>
</dbReference>
<dbReference type="InterPro" id="IPR007863">
    <property type="entry name" value="Peptidase_M16_C"/>
</dbReference>
<dbReference type="PANTHER" id="PTHR11851:SF134">
    <property type="entry name" value="ZINC-DEPENDENT PROTEASE"/>
    <property type="match status" value="1"/>
</dbReference>
<name>A0A369B4W7_9FIRM</name>
<dbReference type="NCBIfam" id="NF047421">
    <property type="entry name" value="YfmH_fam"/>
    <property type="match status" value="1"/>
</dbReference>
<comment type="caution">
    <text evidence="3">The sequence shown here is derived from an EMBL/GenBank/DDBJ whole genome shotgun (WGS) entry which is preliminary data.</text>
</comment>
<dbReference type="GO" id="GO:0046872">
    <property type="term" value="F:metal ion binding"/>
    <property type="evidence" value="ECO:0007669"/>
    <property type="project" value="InterPro"/>
</dbReference>
<dbReference type="Pfam" id="PF00675">
    <property type="entry name" value="Peptidase_M16"/>
    <property type="match status" value="1"/>
</dbReference>
<sequence>MDIKTIEYKNINELIYMYTHQSGLKAFVIPKKGYSKKHATFATHYGSINNEFVIPGDSTASQVPDGIAHFLEHKLFEQKDGSVMDKFSALGSSPNAYTGFSQTVYLFSCTDKFDENFGLLLDFVQNPYITEESVEKEKGIIGQEIRMYEDDANWRAFFNLLKAFYSNNPVRIDIAGTIDSISKIDRETLYKCYNTFYHPSNMIILVVGDVEPQDVFRQIESGMVNKGEKREIKRIFPEEAGALNEAYTEQTLAVSMPLFQMGFKDNTNNIRGYDCLKREVAVKLLLEMIMGKSSKLYDELYGEGLINNTFEFDYTIEENYAFSMMGGESADPAAVKDKISQAIASMNKAGLDRDSFERIRRAMKGRFIKQLNSVERISHSFISVYFKGVYLFDYLDVYDKISFEYVNEVFKEHFDLGNMALSVIRPSSSK</sequence>
<evidence type="ECO:0000313" key="3">
    <source>
        <dbReference type="EMBL" id="RCX16569.1"/>
    </source>
</evidence>
<dbReference type="InterPro" id="IPR011765">
    <property type="entry name" value="Pept_M16_N"/>
</dbReference>
<organism evidence="3 4">
    <name type="scientific">Anaerobacterium chartisolvens</name>
    <dbReference type="NCBI Taxonomy" id="1297424"/>
    <lineage>
        <taxon>Bacteria</taxon>
        <taxon>Bacillati</taxon>
        <taxon>Bacillota</taxon>
        <taxon>Clostridia</taxon>
        <taxon>Eubacteriales</taxon>
        <taxon>Oscillospiraceae</taxon>
        <taxon>Anaerobacterium</taxon>
    </lineage>
</organism>
<dbReference type="RefSeq" id="WP_170138112.1">
    <property type="nucleotide sequence ID" value="NZ_QPJT01000010.1"/>
</dbReference>
<feature type="domain" description="Peptidase M16 N-terminal" evidence="1">
    <location>
        <begin position="65"/>
        <end position="177"/>
    </location>
</feature>
<proteinExistence type="predicted"/>
<dbReference type="EMBL" id="QPJT01000010">
    <property type="protein sequence ID" value="RCX16569.1"/>
    <property type="molecule type" value="Genomic_DNA"/>
</dbReference>
<evidence type="ECO:0000313" key="4">
    <source>
        <dbReference type="Proteomes" id="UP000253034"/>
    </source>
</evidence>
<dbReference type="PANTHER" id="PTHR11851">
    <property type="entry name" value="METALLOPROTEASE"/>
    <property type="match status" value="1"/>
</dbReference>
<reference evidence="3 4" key="1">
    <citation type="submission" date="2018-07" db="EMBL/GenBank/DDBJ databases">
        <title>Genomic Encyclopedia of Type Strains, Phase IV (KMG-IV): sequencing the most valuable type-strain genomes for metagenomic binning, comparative biology and taxonomic classification.</title>
        <authorList>
            <person name="Goeker M."/>
        </authorList>
    </citation>
    <scope>NUCLEOTIDE SEQUENCE [LARGE SCALE GENOMIC DNA]</scope>
    <source>
        <strain evidence="3 4">DSM 27016</strain>
    </source>
</reference>
<dbReference type="InterPro" id="IPR050361">
    <property type="entry name" value="MPP/UQCRC_Complex"/>
</dbReference>
<dbReference type="Pfam" id="PF05193">
    <property type="entry name" value="Peptidase_M16_C"/>
    <property type="match status" value="1"/>
</dbReference>
<dbReference type="SUPFAM" id="SSF63411">
    <property type="entry name" value="LuxS/MPP-like metallohydrolase"/>
    <property type="match status" value="2"/>
</dbReference>
<evidence type="ECO:0000259" key="2">
    <source>
        <dbReference type="Pfam" id="PF05193"/>
    </source>
</evidence>